<evidence type="ECO:0000313" key="3">
    <source>
        <dbReference type="Proteomes" id="UP000597656"/>
    </source>
</evidence>
<dbReference type="Proteomes" id="UP000597656">
    <property type="component" value="Unassembled WGS sequence"/>
</dbReference>
<name>A0ABQ2IAU4_9PSEU</name>
<keyword evidence="3" id="KW-1185">Reference proteome</keyword>
<organism evidence="2 3">
    <name type="scientific">Lentzea pudingi</name>
    <dbReference type="NCBI Taxonomy" id="1789439"/>
    <lineage>
        <taxon>Bacteria</taxon>
        <taxon>Bacillati</taxon>
        <taxon>Actinomycetota</taxon>
        <taxon>Actinomycetes</taxon>
        <taxon>Pseudonocardiales</taxon>
        <taxon>Pseudonocardiaceae</taxon>
        <taxon>Lentzea</taxon>
    </lineage>
</organism>
<evidence type="ECO:0000256" key="1">
    <source>
        <dbReference type="SAM" id="MobiDB-lite"/>
    </source>
</evidence>
<comment type="caution">
    <text evidence="2">The sequence shown here is derived from an EMBL/GenBank/DDBJ whole genome shotgun (WGS) entry which is preliminary data.</text>
</comment>
<dbReference type="EMBL" id="BMNC01000006">
    <property type="protein sequence ID" value="GGN03232.1"/>
    <property type="molecule type" value="Genomic_DNA"/>
</dbReference>
<proteinExistence type="predicted"/>
<gene>
    <name evidence="2" type="ORF">GCM10011609_47820</name>
</gene>
<reference evidence="3" key="1">
    <citation type="journal article" date="2019" name="Int. J. Syst. Evol. Microbiol.">
        <title>The Global Catalogue of Microorganisms (GCM) 10K type strain sequencing project: providing services to taxonomists for standard genome sequencing and annotation.</title>
        <authorList>
            <consortium name="The Broad Institute Genomics Platform"/>
            <consortium name="The Broad Institute Genome Sequencing Center for Infectious Disease"/>
            <person name="Wu L."/>
            <person name="Ma J."/>
        </authorList>
    </citation>
    <scope>NUCLEOTIDE SEQUENCE [LARGE SCALE GENOMIC DNA]</scope>
    <source>
        <strain evidence="3">CGMCC 4.7319</strain>
    </source>
</reference>
<feature type="region of interest" description="Disordered" evidence="1">
    <location>
        <begin position="24"/>
        <end position="59"/>
    </location>
</feature>
<sequence length="146" mass="15833">MPPTTNQAAPCQVEENVPQPVQRFAAQPTNGGGPDIAPHHVENNGWKQRKPLNAEATAKGRDTIARVSPILKRVCETGDFSVDTTRKALAELRPQVEQPYPDQRFLGFTITLDGGTCVLGDLKPGLVRIFLDGTNGEGSCYTPKTH</sequence>
<protein>
    <submittedName>
        <fullName evidence="2">Uncharacterized protein</fullName>
    </submittedName>
</protein>
<evidence type="ECO:0000313" key="2">
    <source>
        <dbReference type="EMBL" id="GGN03232.1"/>
    </source>
</evidence>
<accession>A0ABQ2IAU4</accession>